<keyword evidence="7" id="KW-0479">Metal-binding</keyword>
<dbReference type="PROSITE" id="PS50084">
    <property type="entry name" value="KH_TYPE_1"/>
    <property type="match status" value="1"/>
</dbReference>
<dbReference type="Gene3D" id="2.40.50.140">
    <property type="entry name" value="Nucleic acid-binding proteins"/>
    <property type="match status" value="1"/>
</dbReference>
<dbReference type="InterPro" id="IPR004087">
    <property type="entry name" value="KH_dom"/>
</dbReference>
<dbReference type="CDD" id="cd11363">
    <property type="entry name" value="RNase_PH_PNPase_1"/>
    <property type="match status" value="1"/>
</dbReference>
<dbReference type="InterPro" id="IPR020568">
    <property type="entry name" value="Ribosomal_Su5_D2-typ_SF"/>
</dbReference>
<evidence type="ECO:0000256" key="2">
    <source>
        <dbReference type="ARBA" id="ARBA00022490"/>
    </source>
</evidence>
<dbReference type="Pfam" id="PF03725">
    <property type="entry name" value="RNase_PH_C"/>
    <property type="match status" value="1"/>
</dbReference>
<keyword evidence="10" id="KW-1185">Reference proteome</keyword>
<reference evidence="9 10" key="1">
    <citation type="submission" date="2024-09" db="EMBL/GenBank/DDBJ databases">
        <authorList>
            <person name="Sun Q."/>
            <person name="Mori K."/>
        </authorList>
    </citation>
    <scope>NUCLEOTIDE SEQUENCE [LARGE SCALE GENOMIC DNA]</scope>
    <source>
        <strain evidence="9 10">CCM 8626</strain>
    </source>
</reference>
<evidence type="ECO:0000259" key="8">
    <source>
        <dbReference type="PROSITE" id="PS50126"/>
    </source>
</evidence>
<dbReference type="PROSITE" id="PS50126">
    <property type="entry name" value="S1"/>
    <property type="match status" value="1"/>
</dbReference>
<dbReference type="EMBL" id="JBHLXG010000013">
    <property type="protein sequence ID" value="MFC0227533.1"/>
    <property type="molecule type" value="Genomic_DNA"/>
</dbReference>
<dbReference type="Pfam" id="PF01138">
    <property type="entry name" value="RNase_PH"/>
    <property type="match status" value="2"/>
</dbReference>
<dbReference type="InterPro" id="IPR003029">
    <property type="entry name" value="S1_domain"/>
</dbReference>
<dbReference type="CDD" id="cd11364">
    <property type="entry name" value="RNase_PH_PNPase_2"/>
    <property type="match status" value="1"/>
</dbReference>
<dbReference type="SUPFAM" id="SSF50249">
    <property type="entry name" value="Nucleic acid-binding proteins"/>
    <property type="match status" value="1"/>
</dbReference>
<comment type="catalytic activity">
    <reaction evidence="7">
        <text>RNA(n+1) + phosphate = RNA(n) + a ribonucleoside 5'-diphosphate</text>
        <dbReference type="Rhea" id="RHEA:22096"/>
        <dbReference type="Rhea" id="RHEA-COMP:14527"/>
        <dbReference type="Rhea" id="RHEA-COMP:17342"/>
        <dbReference type="ChEBI" id="CHEBI:43474"/>
        <dbReference type="ChEBI" id="CHEBI:57930"/>
        <dbReference type="ChEBI" id="CHEBI:140395"/>
        <dbReference type="EC" id="2.7.7.8"/>
    </reaction>
</comment>
<dbReference type="NCBIfam" id="NF008805">
    <property type="entry name" value="PRK11824.1"/>
    <property type="match status" value="1"/>
</dbReference>
<dbReference type="InterPro" id="IPR036456">
    <property type="entry name" value="PNPase_PH_RNA-bd_sf"/>
</dbReference>
<dbReference type="RefSeq" id="WP_380676229.1">
    <property type="nucleotide sequence ID" value="NZ_CP173186.1"/>
</dbReference>
<dbReference type="SMART" id="SM00322">
    <property type="entry name" value="KH"/>
    <property type="match status" value="1"/>
</dbReference>
<dbReference type="Pfam" id="PF00013">
    <property type="entry name" value="KH_1"/>
    <property type="match status" value="1"/>
</dbReference>
<comment type="subunit">
    <text evidence="7">Component of the RNA degradosome, which is a multiprotein complex involved in RNA processing and mRNA degradation.</text>
</comment>
<dbReference type="PANTHER" id="PTHR11252">
    <property type="entry name" value="POLYRIBONUCLEOTIDE NUCLEOTIDYLTRANSFERASE"/>
    <property type="match status" value="1"/>
</dbReference>
<evidence type="ECO:0000256" key="1">
    <source>
        <dbReference type="ARBA" id="ARBA00007404"/>
    </source>
</evidence>
<proteinExistence type="inferred from homology"/>
<dbReference type="InterPro" id="IPR027408">
    <property type="entry name" value="PNPase/RNase_PH_dom_sf"/>
</dbReference>
<feature type="binding site" evidence="7">
    <location>
        <position position="486"/>
    </location>
    <ligand>
        <name>Mg(2+)</name>
        <dbReference type="ChEBI" id="CHEBI:18420"/>
    </ligand>
</feature>
<evidence type="ECO:0000313" key="9">
    <source>
        <dbReference type="EMBL" id="MFC0227533.1"/>
    </source>
</evidence>
<dbReference type="CDD" id="cd04472">
    <property type="entry name" value="S1_PNPase"/>
    <property type="match status" value="1"/>
</dbReference>
<dbReference type="InterPro" id="IPR001247">
    <property type="entry name" value="ExoRNase_PH_dom1"/>
</dbReference>
<sequence length="706" mass="76505">MLTPIIRKFQYGQHTVTIETGMMARQATAAVMVSMDDTAVFVTVVGQKKAKPGQSFFPLTVNYQERTYAVGRIPGSFFRREGRPSEGETLTSRLIDRPIRPLFPDSFLNEVQVIATVVSVNPQVNPDIVAMIGASAALSLSGIPFNGPIGAARVGYINNQYVLNPTTDELKESRLDLVVAGTAGAVLMVESEADVLSEDQMLGAVVFGHEQQQVVIENINALVGEAGKPKWDWQPAPVNQALHARVAELAEIRLGDAYHITEKQERYAQVDAIKDSVVETLLAQDETLDAGEIQDILGTVEKNVVRSRVLRGEPRIDGREKDMIRGLDVRTGVLPRTHGSALFTRGETQALVTATLGTARDAQNIDELMGEKTDNFLFHYNFPPYSVGETGMVGSPKRREIGHGRLAKRGVLAMMPKPEDFPYTVRVVSEITESNGSSSMASVCGASLALMDAGVPIKAAVAGIAMGLVKEEENFVVLSDILGDEDHLGDMDFKVAGSREGITALQMDIKIEGITREIMQVALNQAKGARLHILGVMEQAISIPRGDISEFAPRIHTIKINPDKIKDVIGKGGSVIRALTEETGTTIEIEDDGTVKIAATDGEKAKYAIRRIEEITAEIEVGRVYQGKVTRIVDFGAFVAIGGGKEGLVHISQIADKRVEKVTDYLQMGQEVPVKVLEVDRQGRVRLSIKEATAPEAAAAPVPEAE</sequence>
<keyword evidence="4 7" id="KW-0548">Nucleotidyltransferase</keyword>
<dbReference type="PIRSF" id="PIRSF005499">
    <property type="entry name" value="PNPase"/>
    <property type="match status" value="1"/>
</dbReference>
<comment type="function">
    <text evidence="7">Involved in mRNA degradation. Catalyzes the phosphorolysis of single-stranded polyribonucleotides processively in the 3'- to 5'-direction.</text>
</comment>
<keyword evidence="3 7" id="KW-0808">Transferase</keyword>
<dbReference type="PANTHER" id="PTHR11252:SF0">
    <property type="entry name" value="POLYRIBONUCLEOTIDE NUCLEOTIDYLTRANSFERASE 1, MITOCHONDRIAL"/>
    <property type="match status" value="1"/>
</dbReference>
<dbReference type="SUPFAM" id="SSF55666">
    <property type="entry name" value="Ribonuclease PH domain 2-like"/>
    <property type="match status" value="2"/>
</dbReference>
<protein>
    <recommendedName>
        <fullName evidence="7">Polyribonucleotide nucleotidyltransferase</fullName>
        <ecNumber evidence="7">2.7.7.8</ecNumber>
    </recommendedName>
    <alternativeName>
        <fullName evidence="7">Polynucleotide phosphorylase</fullName>
        <shortName evidence="7">PNPase</shortName>
    </alternativeName>
</protein>
<accession>A0ABV6EEV7</accession>
<organism evidence="9 10">
    <name type="scientific">Serratia aquatilis</name>
    <dbReference type="NCBI Taxonomy" id="1737515"/>
    <lineage>
        <taxon>Bacteria</taxon>
        <taxon>Pseudomonadati</taxon>
        <taxon>Pseudomonadota</taxon>
        <taxon>Gammaproteobacteria</taxon>
        <taxon>Enterobacterales</taxon>
        <taxon>Yersiniaceae</taxon>
        <taxon>Serratia</taxon>
    </lineage>
</organism>
<dbReference type="InterPro" id="IPR015847">
    <property type="entry name" value="ExoRNase_PH_dom2"/>
</dbReference>
<dbReference type="SMART" id="SM00316">
    <property type="entry name" value="S1"/>
    <property type="match status" value="1"/>
</dbReference>
<evidence type="ECO:0000313" key="10">
    <source>
        <dbReference type="Proteomes" id="UP001589792"/>
    </source>
</evidence>
<dbReference type="InterPro" id="IPR015848">
    <property type="entry name" value="PNPase_PH_RNA-bd_bac/org-type"/>
</dbReference>
<dbReference type="Proteomes" id="UP001589792">
    <property type="component" value="Unassembled WGS sequence"/>
</dbReference>
<dbReference type="SUPFAM" id="SSF46915">
    <property type="entry name" value="Polynucleotide phosphorylase/guanosine pentaphosphate synthase (PNPase/GPSI), domain 3"/>
    <property type="match status" value="1"/>
</dbReference>
<dbReference type="CDD" id="cd02393">
    <property type="entry name" value="KH-I_PNPase"/>
    <property type="match status" value="1"/>
</dbReference>
<evidence type="ECO:0000256" key="7">
    <source>
        <dbReference type="HAMAP-Rule" id="MF_01595"/>
    </source>
</evidence>
<dbReference type="Pfam" id="PF03726">
    <property type="entry name" value="PNPase"/>
    <property type="match status" value="1"/>
</dbReference>
<dbReference type="SUPFAM" id="SSF54791">
    <property type="entry name" value="Eukaryotic type KH-domain (KH-domain type I)"/>
    <property type="match status" value="1"/>
</dbReference>
<keyword evidence="6 7" id="KW-0694">RNA-binding</keyword>
<dbReference type="SUPFAM" id="SSF54211">
    <property type="entry name" value="Ribosomal protein S5 domain 2-like"/>
    <property type="match status" value="2"/>
</dbReference>
<comment type="cofactor">
    <cofactor evidence="7">
        <name>Mg(2+)</name>
        <dbReference type="ChEBI" id="CHEBI:18420"/>
    </cofactor>
</comment>
<gene>
    <name evidence="7 9" type="primary">pnp</name>
    <name evidence="9" type="ORF">ACFFJ3_13605</name>
</gene>
<evidence type="ECO:0000256" key="5">
    <source>
        <dbReference type="ARBA" id="ARBA00022842"/>
    </source>
</evidence>
<dbReference type="NCBIfam" id="TIGR03591">
    <property type="entry name" value="polynuc_phos"/>
    <property type="match status" value="1"/>
</dbReference>
<dbReference type="HAMAP" id="MF_01595">
    <property type="entry name" value="PNPase"/>
    <property type="match status" value="1"/>
</dbReference>
<evidence type="ECO:0000256" key="4">
    <source>
        <dbReference type="ARBA" id="ARBA00022695"/>
    </source>
</evidence>
<dbReference type="Pfam" id="PF00575">
    <property type="entry name" value="S1"/>
    <property type="match status" value="1"/>
</dbReference>
<dbReference type="InterPro" id="IPR012162">
    <property type="entry name" value="PNPase"/>
</dbReference>
<dbReference type="EC" id="2.7.7.8" evidence="7"/>
<keyword evidence="5 7" id="KW-0460">Magnesium</keyword>
<keyword evidence="2 7" id="KW-0963">Cytoplasm</keyword>
<dbReference type="Gene3D" id="3.30.1370.10">
    <property type="entry name" value="K Homology domain, type 1"/>
    <property type="match status" value="1"/>
</dbReference>
<comment type="similarity">
    <text evidence="1 7">Belongs to the polyribonucleotide nucleotidyltransferase family.</text>
</comment>
<comment type="subcellular location">
    <subcellularLocation>
        <location evidence="7">Cytoplasm</location>
    </subcellularLocation>
</comment>
<dbReference type="InterPro" id="IPR036612">
    <property type="entry name" value="KH_dom_type_1_sf"/>
</dbReference>
<evidence type="ECO:0000256" key="6">
    <source>
        <dbReference type="ARBA" id="ARBA00022884"/>
    </source>
</evidence>
<dbReference type="InterPro" id="IPR004088">
    <property type="entry name" value="KH_dom_type_1"/>
</dbReference>
<dbReference type="Gene3D" id="3.30.230.70">
    <property type="entry name" value="GHMP Kinase, N-terminal domain"/>
    <property type="match status" value="2"/>
</dbReference>
<name>A0ABV6EEV7_9GAMM</name>
<dbReference type="InterPro" id="IPR012340">
    <property type="entry name" value="NA-bd_OB-fold"/>
</dbReference>
<dbReference type="InterPro" id="IPR036345">
    <property type="entry name" value="ExoRNase_PH_dom2_sf"/>
</dbReference>
<comment type="caution">
    <text evidence="9">The sequence shown here is derived from an EMBL/GenBank/DDBJ whole genome shotgun (WGS) entry which is preliminary data.</text>
</comment>
<feature type="binding site" evidence="7">
    <location>
        <position position="492"/>
    </location>
    <ligand>
        <name>Mg(2+)</name>
        <dbReference type="ChEBI" id="CHEBI:18420"/>
    </ligand>
</feature>
<feature type="domain" description="S1 motif" evidence="8">
    <location>
        <begin position="622"/>
        <end position="690"/>
    </location>
</feature>
<dbReference type="GO" id="GO:0004654">
    <property type="term" value="F:polyribonucleotide nucleotidyltransferase activity"/>
    <property type="evidence" value="ECO:0007669"/>
    <property type="project" value="UniProtKB-EC"/>
</dbReference>
<evidence type="ECO:0000256" key="3">
    <source>
        <dbReference type="ARBA" id="ARBA00022679"/>
    </source>
</evidence>